<organism evidence="8 9">
    <name type="scientific">Sparassis crispa</name>
    <dbReference type="NCBI Taxonomy" id="139825"/>
    <lineage>
        <taxon>Eukaryota</taxon>
        <taxon>Fungi</taxon>
        <taxon>Dikarya</taxon>
        <taxon>Basidiomycota</taxon>
        <taxon>Agaricomycotina</taxon>
        <taxon>Agaricomycetes</taxon>
        <taxon>Polyporales</taxon>
        <taxon>Sparassidaceae</taxon>
        <taxon>Sparassis</taxon>
    </lineage>
</organism>
<dbReference type="GeneID" id="38782526"/>
<dbReference type="STRING" id="139825.A0A401GTU8"/>
<sequence length="442" mass="47660">MTSTSRTPYVAATPDRTTFDPDTIPLSLLDRSPIESTPSVPQVSLSDDVDVPQHRWQSFVTRTKQIIQNNTGLLLVASSQAFGSLMSVVVKKLNGFDPPVHPLELIWVRMVITWTCCVTYMSIKKIQDPILGPKGIRILLAFRGFCGFFGLFGSYYSLQYLTLSDSTVLQFLAPMCTAVTGAIILKEEFKCSQAVASLCSLVGVVLIARPQFLFGSASVDTVPDVTEGIAGAVITATPAQRLGAVAASLMGVLGATGAYTTIRAIGKRAHPMHNIVAFSSQCVITSTILILVLRVHIVLPTSLLFLAMLLAIGFLGFMGQMLMTMGLQRETAGRGTMAIYVQIIFATIYDRIFFNSTPSLLSVIGTVIIMTSAIYVALTKQNSNAGKTNEESSDDAALEEGLLSHQDEETEELKESETVVSEQPVEDTKRPLPEGSGKSSSS</sequence>
<proteinExistence type="predicted"/>
<dbReference type="AlphaFoldDB" id="A0A401GTU8"/>
<reference evidence="8 9" key="1">
    <citation type="journal article" date="2018" name="Sci. Rep.">
        <title>Genome sequence of the cauliflower mushroom Sparassis crispa (Hanabiratake) and its association with beneficial usage.</title>
        <authorList>
            <person name="Kiyama R."/>
            <person name="Furutani Y."/>
            <person name="Kawaguchi K."/>
            <person name="Nakanishi T."/>
        </authorList>
    </citation>
    <scope>NUCLEOTIDE SEQUENCE [LARGE SCALE GENOMIC DNA]</scope>
</reference>
<dbReference type="Proteomes" id="UP000287166">
    <property type="component" value="Unassembled WGS sequence"/>
</dbReference>
<feature type="transmembrane region" description="Helical" evidence="6">
    <location>
        <begin position="335"/>
        <end position="354"/>
    </location>
</feature>
<evidence type="ECO:0000313" key="8">
    <source>
        <dbReference type="EMBL" id="GBE85609.1"/>
    </source>
</evidence>
<feature type="domain" description="EamA" evidence="7">
    <location>
        <begin position="71"/>
        <end position="208"/>
    </location>
</feature>
<gene>
    <name evidence="8" type="ORF">SCP_0801270</name>
</gene>
<dbReference type="PANTHER" id="PTHR22911">
    <property type="entry name" value="ACYL-MALONYL CONDENSING ENZYME-RELATED"/>
    <property type="match status" value="1"/>
</dbReference>
<feature type="transmembrane region" description="Helical" evidence="6">
    <location>
        <begin position="72"/>
        <end position="90"/>
    </location>
</feature>
<comment type="caution">
    <text evidence="8">The sequence shown here is derived from an EMBL/GenBank/DDBJ whole genome shotgun (WGS) entry which is preliminary data.</text>
</comment>
<evidence type="ECO:0000256" key="1">
    <source>
        <dbReference type="ARBA" id="ARBA00004141"/>
    </source>
</evidence>
<evidence type="ECO:0000256" key="3">
    <source>
        <dbReference type="ARBA" id="ARBA00022989"/>
    </source>
</evidence>
<dbReference type="GO" id="GO:0016020">
    <property type="term" value="C:membrane"/>
    <property type="evidence" value="ECO:0007669"/>
    <property type="project" value="UniProtKB-SubCell"/>
</dbReference>
<keyword evidence="2 6" id="KW-0812">Transmembrane</keyword>
<feature type="transmembrane region" description="Helical" evidence="6">
    <location>
        <begin position="168"/>
        <end position="185"/>
    </location>
</feature>
<feature type="transmembrane region" description="Helical" evidence="6">
    <location>
        <begin position="105"/>
        <end position="123"/>
    </location>
</feature>
<keyword evidence="3 6" id="KW-1133">Transmembrane helix</keyword>
<protein>
    <submittedName>
        <fullName evidence="8">Uncharacterized membrane protein</fullName>
    </submittedName>
</protein>
<evidence type="ECO:0000256" key="6">
    <source>
        <dbReference type="SAM" id="Phobius"/>
    </source>
</evidence>
<dbReference type="Pfam" id="PF00892">
    <property type="entry name" value="EamA"/>
    <property type="match status" value="2"/>
</dbReference>
<evidence type="ECO:0000256" key="4">
    <source>
        <dbReference type="ARBA" id="ARBA00023136"/>
    </source>
</evidence>
<evidence type="ECO:0000259" key="7">
    <source>
        <dbReference type="Pfam" id="PF00892"/>
    </source>
</evidence>
<feature type="domain" description="EamA" evidence="7">
    <location>
        <begin position="258"/>
        <end position="376"/>
    </location>
</feature>
<feature type="transmembrane region" description="Helical" evidence="6">
    <location>
        <begin position="242"/>
        <end position="262"/>
    </location>
</feature>
<dbReference type="SUPFAM" id="SSF103481">
    <property type="entry name" value="Multidrug resistance efflux transporter EmrE"/>
    <property type="match status" value="2"/>
</dbReference>
<dbReference type="InterPro" id="IPR037185">
    <property type="entry name" value="EmrE-like"/>
</dbReference>
<dbReference type="InParanoid" id="A0A401GTU8"/>
<feature type="transmembrane region" description="Helical" evidence="6">
    <location>
        <begin position="194"/>
        <end position="214"/>
    </location>
</feature>
<evidence type="ECO:0000256" key="2">
    <source>
        <dbReference type="ARBA" id="ARBA00022692"/>
    </source>
</evidence>
<dbReference type="PANTHER" id="PTHR22911:SF6">
    <property type="entry name" value="SOLUTE CARRIER FAMILY 35 MEMBER G1"/>
    <property type="match status" value="1"/>
</dbReference>
<dbReference type="RefSeq" id="XP_027616522.1">
    <property type="nucleotide sequence ID" value="XM_027760721.1"/>
</dbReference>
<evidence type="ECO:0000313" key="9">
    <source>
        <dbReference type="Proteomes" id="UP000287166"/>
    </source>
</evidence>
<dbReference type="OrthoDB" id="306876at2759"/>
<feature type="transmembrane region" description="Helical" evidence="6">
    <location>
        <begin position="303"/>
        <end position="323"/>
    </location>
</feature>
<keyword evidence="4 6" id="KW-0472">Membrane</keyword>
<name>A0A401GTU8_9APHY</name>
<feature type="transmembrane region" description="Helical" evidence="6">
    <location>
        <begin position="360"/>
        <end position="378"/>
    </location>
</feature>
<dbReference type="InterPro" id="IPR000620">
    <property type="entry name" value="EamA_dom"/>
</dbReference>
<keyword evidence="9" id="KW-1185">Reference proteome</keyword>
<accession>A0A401GTU8</accession>
<feature type="region of interest" description="Disordered" evidence="5">
    <location>
        <begin position="385"/>
        <end position="442"/>
    </location>
</feature>
<comment type="subcellular location">
    <subcellularLocation>
        <location evidence="1">Membrane</location>
        <topology evidence="1">Multi-pass membrane protein</topology>
    </subcellularLocation>
</comment>
<feature type="transmembrane region" description="Helical" evidence="6">
    <location>
        <begin position="135"/>
        <end position="156"/>
    </location>
</feature>
<evidence type="ECO:0000256" key="5">
    <source>
        <dbReference type="SAM" id="MobiDB-lite"/>
    </source>
</evidence>
<feature type="transmembrane region" description="Helical" evidence="6">
    <location>
        <begin position="274"/>
        <end position="297"/>
    </location>
</feature>
<dbReference type="EMBL" id="BFAD01000008">
    <property type="protein sequence ID" value="GBE85609.1"/>
    <property type="molecule type" value="Genomic_DNA"/>
</dbReference>